<sequence>MHTMSKNDFRSVSCMMLCSDFLSYSGHEWGTNPEDSLCALCLRCLPTIRFPIAGRPFPFKLCLRKLASPTRRSSSKSPVKRCSELPNDPVASDQLLEMYEVESSDDDGVDEEDEVFAKFGEDDRTAVFEVDDDMEHIKVEPTHSRLKMSELESYGSYFTEFMSGADMKSPEPAVPYSELIQQNVQTTRSVIPFVKIAFPELQNPDIDSERQPLCDNKASMREVVIHEIARVRASSQFPPKVVYDLDSLASNEKTSKPPSQLLSCNDRSSIEFLHGGCAEKG</sequence>
<protein>
    <submittedName>
        <fullName evidence="1">Uncharacterized protein</fullName>
    </submittedName>
</protein>
<dbReference type="AlphaFoldDB" id="A0AAN8ITY3"/>
<comment type="caution">
    <text evidence="1">The sequence shown here is derived from an EMBL/GenBank/DDBJ whole genome shotgun (WGS) entry which is preliminary data.</text>
</comment>
<name>A0AAN8ITY3_TRICO</name>
<organism evidence="1 2">
    <name type="scientific">Trichostrongylus colubriformis</name>
    <name type="common">Black scour worm</name>
    <dbReference type="NCBI Taxonomy" id="6319"/>
    <lineage>
        <taxon>Eukaryota</taxon>
        <taxon>Metazoa</taxon>
        <taxon>Ecdysozoa</taxon>
        <taxon>Nematoda</taxon>
        <taxon>Chromadorea</taxon>
        <taxon>Rhabditida</taxon>
        <taxon>Rhabditina</taxon>
        <taxon>Rhabditomorpha</taxon>
        <taxon>Strongyloidea</taxon>
        <taxon>Trichostrongylidae</taxon>
        <taxon>Trichostrongylus</taxon>
    </lineage>
</organism>
<proteinExistence type="predicted"/>
<dbReference type="EMBL" id="WIXE01025285">
    <property type="protein sequence ID" value="KAK5964849.1"/>
    <property type="molecule type" value="Genomic_DNA"/>
</dbReference>
<evidence type="ECO:0000313" key="1">
    <source>
        <dbReference type="EMBL" id="KAK5964849.1"/>
    </source>
</evidence>
<keyword evidence="2" id="KW-1185">Reference proteome</keyword>
<gene>
    <name evidence="1" type="ORF">GCK32_007346</name>
</gene>
<evidence type="ECO:0000313" key="2">
    <source>
        <dbReference type="Proteomes" id="UP001331761"/>
    </source>
</evidence>
<accession>A0AAN8ITY3</accession>
<reference evidence="1 2" key="1">
    <citation type="submission" date="2019-10" db="EMBL/GenBank/DDBJ databases">
        <title>Assembly and Annotation for the nematode Trichostrongylus colubriformis.</title>
        <authorList>
            <person name="Martin J."/>
        </authorList>
    </citation>
    <scope>NUCLEOTIDE SEQUENCE [LARGE SCALE GENOMIC DNA]</scope>
    <source>
        <strain evidence="1">G859</strain>
        <tissue evidence="1">Whole worm</tissue>
    </source>
</reference>
<dbReference type="Proteomes" id="UP001331761">
    <property type="component" value="Unassembled WGS sequence"/>
</dbReference>